<evidence type="ECO:0000256" key="9">
    <source>
        <dbReference type="ARBA" id="ARBA00036917"/>
    </source>
</evidence>
<proteinExistence type="inferred from homology"/>
<dbReference type="PANTHER" id="PTHR46145:SF3">
    <property type="entry name" value="HEPARANASE"/>
    <property type="match status" value="1"/>
</dbReference>
<reference evidence="12" key="2">
    <citation type="submission" date="2025-08" db="UniProtKB">
        <authorList>
            <consortium name="Ensembl"/>
        </authorList>
    </citation>
    <scope>IDENTIFICATION</scope>
    <source>
        <strain evidence="12">Hd-rR</strain>
    </source>
</reference>
<evidence type="ECO:0000313" key="12">
    <source>
        <dbReference type="Ensembl" id="ENSORLP00000025218.2"/>
    </source>
</evidence>
<dbReference type="STRING" id="8090.ENSORLP00000025218"/>
<dbReference type="InterPro" id="IPR017853">
    <property type="entry name" value="GH"/>
</dbReference>
<dbReference type="EC" id="3.2.1.166" evidence="10"/>
<dbReference type="GO" id="GO:0016020">
    <property type="term" value="C:membrane"/>
    <property type="evidence" value="ECO:0007669"/>
    <property type="project" value="InterPro"/>
</dbReference>
<dbReference type="GO" id="GO:0060055">
    <property type="term" value="P:angiogenesis involved in wound healing"/>
    <property type="evidence" value="ECO:0000318"/>
    <property type="project" value="GO_Central"/>
</dbReference>
<keyword evidence="7" id="KW-1015">Disulfide bond</keyword>
<dbReference type="FunFam" id="3.20.20.80:FF:000024">
    <property type="entry name" value="Heparanase 2"/>
    <property type="match status" value="1"/>
</dbReference>
<dbReference type="HOGENOM" id="CLU_021823_2_0_1"/>
<dbReference type="Ensembl" id="ENSORLT00000025219.2">
    <property type="protein sequence ID" value="ENSORLP00000025218.2"/>
    <property type="gene ID" value="ENSORLG00000020343.2"/>
</dbReference>
<dbReference type="AlphaFoldDB" id="H2N1B9"/>
<dbReference type="Gene3D" id="3.20.20.80">
    <property type="entry name" value="Glycosidases"/>
    <property type="match status" value="1"/>
</dbReference>
<evidence type="ECO:0000256" key="8">
    <source>
        <dbReference type="ARBA" id="ARBA00023180"/>
    </source>
</evidence>
<keyword evidence="3" id="KW-0964">Secreted</keyword>
<protein>
    <recommendedName>
        <fullName evidence="11">Heparanase</fullName>
        <ecNumber evidence="10">3.2.1.166</ecNumber>
    </recommendedName>
</protein>
<evidence type="ECO:0000256" key="3">
    <source>
        <dbReference type="ARBA" id="ARBA00022525"/>
    </source>
</evidence>
<keyword evidence="5" id="KW-0378">Hydrolase</keyword>
<evidence type="ECO:0000256" key="1">
    <source>
        <dbReference type="ARBA" id="ARBA00004613"/>
    </source>
</evidence>
<comment type="similarity">
    <text evidence="2">Belongs to the glycosyl hydrolase 79 family.</text>
</comment>
<keyword evidence="6" id="KW-0130">Cell adhesion</keyword>
<evidence type="ECO:0000256" key="2">
    <source>
        <dbReference type="ARBA" id="ARBA00009800"/>
    </source>
</evidence>
<comment type="catalytic activity">
    <reaction evidence="9">
        <text>endohydrolysis of (1-&gt;4)-beta-D-glycosidic bonds of heparan sulfate chains in heparan sulfate proteoglycan.</text>
        <dbReference type="EC" id="3.2.1.166"/>
    </reaction>
</comment>
<keyword evidence="13" id="KW-1185">Reference proteome</keyword>
<organism evidence="12 13">
    <name type="scientific">Oryzias latipes</name>
    <name type="common">Japanese rice fish</name>
    <name type="synonym">Japanese killifish</name>
    <dbReference type="NCBI Taxonomy" id="8090"/>
    <lineage>
        <taxon>Eukaryota</taxon>
        <taxon>Metazoa</taxon>
        <taxon>Chordata</taxon>
        <taxon>Craniata</taxon>
        <taxon>Vertebrata</taxon>
        <taxon>Euteleostomi</taxon>
        <taxon>Actinopterygii</taxon>
        <taxon>Neopterygii</taxon>
        <taxon>Teleostei</taxon>
        <taxon>Neoteleostei</taxon>
        <taxon>Acanthomorphata</taxon>
        <taxon>Ovalentaria</taxon>
        <taxon>Atherinomorphae</taxon>
        <taxon>Beloniformes</taxon>
        <taxon>Adrianichthyidae</taxon>
        <taxon>Oryziinae</taxon>
        <taxon>Oryzias</taxon>
    </lineage>
</organism>
<evidence type="ECO:0000256" key="10">
    <source>
        <dbReference type="ARBA" id="ARBA00039100"/>
    </source>
</evidence>
<accession>H2N1B9</accession>
<dbReference type="InterPro" id="IPR005199">
    <property type="entry name" value="Glyco_hydro_79"/>
</dbReference>
<evidence type="ECO:0000256" key="6">
    <source>
        <dbReference type="ARBA" id="ARBA00022889"/>
    </source>
</evidence>
<reference evidence="12 13" key="1">
    <citation type="journal article" date="2007" name="Nature">
        <title>The medaka draft genome and insights into vertebrate genome evolution.</title>
        <authorList>
            <person name="Kasahara M."/>
            <person name="Naruse K."/>
            <person name="Sasaki S."/>
            <person name="Nakatani Y."/>
            <person name="Qu W."/>
            <person name="Ahsan B."/>
            <person name="Yamada T."/>
            <person name="Nagayasu Y."/>
            <person name="Doi K."/>
            <person name="Kasai Y."/>
            <person name="Jindo T."/>
            <person name="Kobayashi D."/>
            <person name="Shimada A."/>
            <person name="Toyoda A."/>
            <person name="Kuroki Y."/>
            <person name="Fujiyama A."/>
            <person name="Sasaki T."/>
            <person name="Shimizu A."/>
            <person name="Asakawa S."/>
            <person name="Shimizu N."/>
            <person name="Hashimoto S."/>
            <person name="Yang J."/>
            <person name="Lee Y."/>
            <person name="Matsushima K."/>
            <person name="Sugano S."/>
            <person name="Sakaizumi M."/>
            <person name="Narita T."/>
            <person name="Ohishi K."/>
            <person name="Haga S."/>
            <person name="Ohta F."/>
            <person name="Nomoto H."/>
            <person name="Nogata K."/>
            <person name="Morishita T."/>
            <person name="Endo T."/>
            <person name="Shin-I T."/>
            <person name="Takeda H."/>
            <person name="Morishita S."/>
            <person name="Kohara Y."/>
        </authorList>
    </citation>
    <scope>NUCLEOTIDE SEQUENCE [LARGE SCALE GENOMIC DNA]</scope>
    <source>
        <strain evidence="12 13">Hd-rR</strain>
    </source>
</reference>
<name>H2N1B9_ORYLA</name>
<evidence type="ECO:0000256" key="11">
    <source>
        <dbReference type="ARBA" id="ARBA00040414"/>
    </source>
</evidence>
<sequence>MNYLKSVPFRMCLMVVVLIRSRFLTVPVRCVGVGGQEVSGSVMKSLLLLLSVLSLRTHGARSSYGSSPDRVPVLDLHLDLSSLLHRLDPRFLSVTIDASLAAEERSMLLLRTQKIRTLAKALSPAFLRFGGTRQDFMVFDPKGGQQLTAAPSAEEACGAVQLPALLEGDLKQNWTQQLLLLQKEEHQGRYRRTQFTELTVDQLQSFSSCCGLDLVFGLNALLRTAQNRWNSSNAASLLRYCESRRYRMSWELGNEPNSFEKKAGIRVDGGQLGRDFTRLRKMMSESSLYRDAGLFGPDVGQPRDHRADILGGFLQSGGGAIDACTWHHYYVDGRAASLEDFLDPTVLDSLAVKTGEVLETVKRASPGTPVWLGETSSAFGGGAAGLSDSFVAGFMWLDKLGLAARMGLDVVMRQVLVGAGSYHLLDDDLNPLPDYWLSVLHKRLVGPEVLNVDAVSGAGGGRRVRSYLHCANRRSYRDGAVVLMSMNLSPRPVRMQVPVPVSNSTVETFVLQSDRPGMDGLRSRSVKLNGVLLEMVDDETLPLLAGVPLPPSDHLQLPAFSLAFFVFTDAGAAACR</sequence>
<dbReference type="GeneTree" id="ENSGT00390000004874"/>
<dbReference type="InParanoid" id="H2N1B9"/>
<dbReference type="GO" id="GO:0007160">
    <property type="term" value="P:cell-matrix adhesion"/>
    <property type="evidence" value="ECO:0000318"/>
    <property type="project" value="GO_Central"/>
</dbReference>
<dbReference type="GO" id="GO:0005615">
    <property type="term" value="C:extracellular space"/>
    <property type="evidence" value="ECO:0000318"/>
    <property type="project" value="GO_Central"/>
</dbReference>
<dbReference type="Pfam" id="PF03662">
    <property type="entry name" value="Glyco_hydro_79n"/>
    <property type="match status" value="1"/>
</dbReference>
<gene>
    <name evidence="12" type="primary">HPSE</name>
    <name evidence="12" type="synonym">hpse</name>
</gene>
<keyword evidence="4" id="KW-0732">Signal</keyword>
<dbReference type="eggNOG" id="ENOG502QQST">
    <property type="taxonomic scope" value="Eukaryota"/>
</dbReference>
<dbReference type="FunCoup" id="H2N1B9">
    <property type="interactions" value="111"/>
</dbReference>
<evidence type="ECO:0000256" key="7">
    <source>
        <dbReference type="ARBA" id="ARBA00023157"/>
    </source>
</evidence>
<evidence type="ECO:0000256" key="4">
    <source>
        <dbReference type="ARBA" id="ARBA00022729"/>
    </source>
</evidence>
<dbReference type="GO" id="GO:0016798">
    <property type="term" value="F:hydrolase activity, acting on glycosyl bonds"/>
    <property type="evidence" value="ECO:0007669"/>
    <property type="project" value="InterPro"/>
</dbReference>
<reference evidence="12" key="3">
    <citation type="submission" date="2025-09" db="UniProtKB">
        <authorList>
            <consortium name="Ensembl"/>
        </authorList>
    </citation>
    <scope>IDENTIFICATION</scope>
    <source>
        <strain evidence="12">Hd-rR</strain>
    </source>
</reference>
<dbReference type="Proteomes" id="UP000001038">
    <property type="component" value="Chromosome 12"/>
</dbReference>
<evidence type="ECO:0000313" key="13">
    <source>
        <dbReference type="Proteomes" id="UP000001038"/>
    </source>
</evidence>
<dbReference type="GO" id="GO:0031012">
    <property type="term" value="C:extracellular matrix"/>
    <property type="evidence" value="ECO:0000318"/>
    <property type="project" value="GO_Central"/>
</dbReference>
<dbReference type="PANTHER" id="PTHR46145">
    <property type="entry name" value="HEPARANASE"/>
    <property type="match status" value="1"/>
</dbReference>
<comment type="subcellular location">
    <subcellularLocation>
        <location evidence="1">Secreted</location>
    </subcellularLocation>
</comment>
<evidence type="ECO:0000256" key="5">
    <source>
        <dbReference type="ARBA" id="ARBA00022801"/>
    </source>
</evidence>
<dbReference type="SUPFAM" id="SSF51445">
    <property type="entry name" value="(Trans)glycosidases"/>
    <property type="match status" value="1"/>
</dbReference>
<keyword evidence="8" id="KW-0325">Glycoprotein</keyword>
<dbReference type="Bgee" id="ENSORLG00000020343">
    <property type="expression patterns" value="Expressed in liver and 13 other cell types or tissues"/>
</dbReference>